<dbReference type="EMBL" id="VSRR010005328">
    <property type="protein sequence ID" value="MPC42153.1"/>
    <property type="molecule type" value="Genomic_DNA"/>
</dbReference>
<evidence type="ECO:0000313" key="2">
    <source>
        <dbReference type="EMBL" id="MPC42153.1"/>
    </source>
</evidence>
<dbReference type="AlphaFoldDB" id="A0A5B7FAL9"/>
<feature type="region of interest" description="Disordered" evidence="1">
    <location>
        <begin position="1"/>
        <end position="41"/>
    </location>
</feature>
<protein>
    <submittedName>
        <fullName evidence="2">Uncharacterized protein</fullName>
    </submittedName>
</protein>
<comment type="caution">
    <text evidence="2">The sequence shown here is derived from an EMBL/GenBank/DDBJ whole genome shotgun (WGS) entry which is preliminary data.</text>
</comment>
<gene>
    <name evidence="2" type="ORF">E2C01_035766</name>
</gene>
<evidence type="ECO:0000313" key="3">
    <source>
        <dbReference type="Proteomes" id="UP000324222"/>
    </source>
</evidence>
<dbReference type="Proteomes" id="UP000324222">
    <property type="component" value="Unassembled WGS sequence"/>
</dbReference>
<accession>A0A5B7FAL9</accession>
<feature type="compositionally biased region" description="Basic and acidic residues" evidence="1">
    <location>
        <begin position="1"/>
        <end position="39"/>
    </location>
</feature>
<organism evidence="2 3">
    <name type="scientific">Portunus trituberculatus</name>
    <name type="common">Swimming crab</name>
    <name type="synonym">Neptunus trituberculatus</name>
    <dbReference type="NCBI Taxonomy" id="210409"/>
    <lineage>
        <taxon>Eukaryota</taxon>
        <taxon>Metazoa</taxon>
        <taxon>Ecdysozoa</taxon>
        <taxon>Arthropoda</taxon>
        <taxon>Crustacea</taxon>
        <taxon>Multicrustacea</taxon>
        <taxon>Malacostraca</taxon>
        <taxon>Eumalacostraca</taxon>
        <taxon>Eucarida</taxon>
        <taxon>Decapoda</taxon>
        <taxon>Pleocyemata</taxon>
        <taxon>Brachyura</taxon>
        <taxon>Eubrachyura</taxon>
        <taxon>Portunoidea</taxon>
        <taxon>Portunidae</taxon>
        <taxon>Portuninae</taxon>
        <taxon>Portunus</taxon>
    </lineage>
</organism>
<name>A0A5B7FAL9_PORTR</name>
<evidence type="ECO:0000256" key="1">
    <source>
        <dbReference type="SAM" id="MobiDB-lite"/>
    </source>
</evidence>
<reference evidence="2 3" key="1">
    <citation type="submission" date="2019-05" db="EMBL/GenBank/DDBJ databases">
        <title>Another draft genome of Portunus trituberculatus and its Hox gene families provides insights of decapod evolution.</title>
        <authorList>
            <person name="Jeong J.-H."/>
            <person name="Song I."/>
            <person name="Kim S."/>
            <person name="Choi T."/>
            <person name="Kim D."/>
            <person name="Ryu S."/>
            <person name="Kim W."/>
        </authorList>
    </citation>
    <scope>NUCLEOTIDE SEQUENCE [LARGE SCALE GENOMIC DNA]</scope>
    <source>
        <tissue evidence="2">Muscle</tissue>
    </source>
</reference>
<proteinExistence type="predicted"/>
<keyword evidence="3" id="KW-1185">Reference proteome</keyword>
<sequence length="79" mass="9075">MREGGEARGRRNERAEKQESEVRRRKGEWSERSGSERGKCFWGGRGAHNASLWINTYDAAEKQKVSELIPRVVVGDAWE</sequence>